<dbReference type="InterPro" id="IPR044644">
    <property type="entry name" value="DinF-like"/>
</dbReference>
<evidence type="ECO:0000313" key="9">
    <source>
        <dbReference type="EMBL" id="CAI4019687.1"/>
    </source>
</evidence>
<keyword evidence="3 7" id="KW-0812">Transmembrane</keyword>
<evidence type="ECO:0000256" key="6">
    <source>
        <dbReference type="SAM" id="MobiDB-lite"/>
    </source>
</evidence>
<evidence type="ECO:0000256" key="2">
    <source>
        <dbReference type="ARBA" id="ARBA00010199"/>
    </source>
</evidence>
<dbReference type="InterPro" id="IPR002528">
    <property type="entry name" value="MATE_fam"/>
</dbReference>
<dbReference type="GO" id="GO:0015297">
    <property type="term" value="F:antiporter activity"/>
    <property type="evidence" value="ECO:0007669"/>
    <property type="project" value="InterPro"/>
</dbReference>
<dbReference type="EMBL" id="CAMXCT030006766">
    <property type="protein sequence ID" value="CAL4806999.1"/>
    <property type="molecule type" value="Genomic_DNA"/>
</dbReference>
<feature type="transmembrane region" description="Helical" evidence="7">
    <location>
        <begin position="1000"/>
        <end position="1023"/>
    </location>
</feature>
<dbReference type="EMBL" id="CAMXCT010006766">
    <property type="protein sequence ID" value="CAI4019687.1"/>
    <property type="molecule type" value="Genomic_DNA"/>
</dbReference>
<keyword evidence="4 7" id="KW-1133">Transmembrane helix</keyword>
<dbReference type="GO" id="GO:0042910">
    <property type="term" value="F:xenobiotic transmembrane transporter activity"/>
    <property type="evidence" value="ECO:0007669"/>
    <property type="project" value="InterPro"/>
</dbReference>
<keyword evidence="5 7" id="KW-0472">Membrane</keyword>
<evidence type="ECO:0000313" key="10">
    <source>
        <dbReference type="EMBL" id="CAL4806999.1"/>
    </source>
</evidence>
<reference evidence="9" key="1">
    <citation type="submission" date="2022-10" db="EMBL/GenBank/DDBJ databases">
        <authorList>
            <person name="Chen Y."/>
            <person name="Dougan E. K."/>
            <person name="Chan C."/>
            <person name="Rhodes N."/>
            <person name="Thang M."/>
        </authorList>
    </citation>
    <scope>NUCLEOTIDE SEQUENCE</scope>
</reference>
<keyword evidence="11" id="KW-1185">Reference proteome</keyword>
<dbReference type="Pfam" id="PF01554">
    <property type="entry name" value="MatE"/>
    <property type="match status" value="1"/>
</dbReference>
<reference evidence="10 11" key="2">
    <citation type="submission" date="2024-05" db="EMBL/GenBank/DDBJ databases">
        <authorList>
            <person name="Chen Y."/>
            <person name="Shah S."/>
            <person name="Dougan E. K."/>
            <person name="Thang M."/>
            <person name="Chan C."/>
        </authorList>
    </citation>
    <scope>NUCLEOTIDE SEQUENCE [LARGE SCALE GENOMIC DNA]</scope>
</reference>
<dbReference type="GO" id="GO:0016787">
    <property type="term" value="F:hydrolase activity"/>
    <property type="evidence" value="ECO:0007669"/>
    <property type="project" value="UniProtKB-KW"/>
</dbReference>
<comment type="subcellular location">
    <subcellularLocation>
        <location evidence="1">Membrane</location>
        <topology evidence="1">Multi-pass membrane protein</topology>
    </subcellularLocation>
</comment>
<feature type="domain" description="AB hydrolase-1" evidence="8">
    <location>
        <begin position="92"/>
        <end position="140"/>
    </location>
</feature>
<gene>
    <name evidence="9" type="ORF">C1SCF055_LOCUS44172</name>
</gene>
<feature type="region of interest" description="Disordered" evidence="6">
    <location>
        <begin position="451"/>
        <end position="472"/>
    </location>
</feature>
<feature type="transmembrane region" description="Helical" evidence="7">
    <location>
        <begin position="873"/>
        <end position="890"/>
    </location>
</feature>
<dbReference type="GO" id="GO:0016020">
    <property type="term" value="C:membrane"/>
    <property type="evidence" value="ECO:0007669"/>
    <property type="project" value="UniProtKB-SubCell"/>
</dbReference>
<dbReference type="Pfam" id="PF00561">
    <property type="entry name" value="Abhydrolase_1"/>
    <property type="match status" value="1"/>
</dbReference>
<comment type="similarity">
    <text evidence="2">Belongs to the multi antimicrobial extrusion (MATE) (TC 2.A.66.1) family.</text>
</comment>
<feature type="transmembrane region" description="Helical" evidence="7">
    <location>
        <begin position="1051"/>
        <end position="1073"/>
    </location>
</feature>
<evidence type="ECO:0000256" key="1">
    <source>
        <dbReference type="ARBA" id="ARBA00004141"/>
    </source>
</evidence>
<dbReference type="PANTHER" id="PTHR42893">
    <property type="entry name" value="PROTEIN DETOXIFICATION 44, CHLOROPLASTIC-RELATED"/>
    <property type="match status" value="1"/>
</dbReference>
<dbReference type="EMBL" id="CAMXCT020006766">
    <property type="protein sequence ID" value="CAL1173062.1"/>
    <property type="molecule type" value="Genomic_DNA"/>
</dbReference>
<feature type="transmembrane region" description="Helical" evidence="7">
    <location>
        <begin position="1079"/>
        <end position="1099"/>
    </location>
</feature>
<feature type="transmembrane region" description="Helical" evidence="7">
    <location>
        <begin position="945"/>
        <end position="964"/>
    </location>
</feature>
<organism evidence="9">
    <name type="scientific">Cladocopium goreaui</name>
    <dbReference type="NCBI Taxonomy" id="2562237"/>
    <lineage>
        <taxon>Eukaryota</taxon>
        <taxon>Sar</taxon>
        <taxon>Alveolata</taxon>
        <taxon>Dinophyceae</taxon>
        <taxon>Suessiales</taxon>
        <taxon>Symbiodiniaceae</taxon>
        <taxon>Cladocopium</taxon>
    </lineage>
</organism>
<dbReference type="OrthoDB" id="413465at2759"/>
<feature type="transmembrane region" description="Helical" evidence="7">
    <location>
        <begin position="976"/>
        <end position="994"/>
    </location>
</feature>
<name>A0A9P1M482_9DINO</name>
<evidence type="ECO:0000256" key="5">
    <source>
        <dbReference type="ARBA" id="ARBA00023136"/>
    </source>
</evidence>
<comment type="caution">
    <text evidence="9">The sequence shown here is derived from an EMBL/GenBank/DDBJ whole genome shotgun (WGS) entry which is preliminary data.</text>
</comment>
<proteinExistence type="inferred from homology"/>
<evidence type="ECO:0000256" key="4">
    <source>
        <dbReference type="ARBA" id="ARBA00022989"/>
    </source>
</evidence>
<dbReference type="Gene3D" id="3.40.50.1820">
    <property type="entry name" value="alpha/beta hydrolase"/>
    <property type="match status" value="1"/>
</dbReference>
<sequence length="1132" mass="124808">MALSDTRVRSKKYQLIETHTDGLVGSFEASTASILWGELFTEKDRSFFRQHLEEGNLSFGAKDTFQLEYRIVWNPEAKKQISERGETKDGKLVILLHGYGGRIINSWGWVKMVKSLWKQHFTVCLLDMPGFGRSSVNMSWNTPLQEWLHMDAVILAKFINGMNFRKSVSFIAYRESCASVMKLCTSSPHLVGTRQILVDPVFTLDDIFPIEAPYGAQMDWFQEKPSMQAVEMDRMISRKSMNLWVSFTGAPGCTSALEAFKLVINARPHLGMRISITHLSKEFICEARAGAKVSTELLFICKYIKDRFSLYLAEIEKVPKEIPPWALDVVSTNASTAIGSKAVPSIDSPAGRARNFDALETVQEAAEVPGVKRNQFVGKMCSPAIPLLRTFSPAAKRRESGLKEIPEEPIRERFVAPKRNLPKLAGLVPNVSGDQRGLSGFEALRQTMRMDGTSNGFRDRSKSSKQKPGALSRYGASFMEGSRSEALLREERLRGHLPSLSQSRSTQAMQRTAHGVVVCRPGELPPPPFKTEASRCAINSCAKKATQKRIEDPEIGRHRLICPPHKTKDALDAVGYRATHKEPQTVQEVLQELKGKRLPSERRCGQGVERVLTQWPKGNQIAAVGFSRFEAEIEPELQELSWGLFIRCFSDVLQPGVSDVTPQHGKPMKHRRRRELRHSVGNSEMAAEAKKPLMFLEDVQLPSEELQRSTFSLEEILSRNILWLVVMSVCKVDLTPAPGGMGQEKAHSIGSTPHALDILISAMERGLAGAAGAARARRFENFQWYPQCVVPLAAAAAIGQRKGKAPKRAAGPEDVETVETVPTRLALLRFAAPLAAVSVCGPILSTIDTSFVGRCAGTVELAALGPACTVTDLIYLICSTVSTAAINLYAKNSDEEHKMTRFNATCVAVALTVGFVALLISMLFGEALLLALGATPVMIEVAKKYVRIRAVGLPLATMACAMYGLCVGRGDTKTPLVVTVYLSAILNVFFDWLLCAQFPFGAAGAAVATVAAQSSSFVAYFALMRRNGHLRLPSFRDFWPSWAETKPVLSIYVPVAFIVVCVLSMYACMSGFVNQTQPLVMMAAYKIWITVFAFFALCADPLAAATSTKLPPFVLKPLGRFILDLSDLVWDI</sequence>
<evidence type="ECO:0000313" key="11">
    <source>
        <dbReference type="Proteomes" id="UP001152797"/>
    </source>
</evidence>
<dbReference type="InterPro" id="IPR029058">
    <property type="entry name" value="AB_hydrolase_fold"/>
</dbReference>
<dbReference type="InterPro" id="IPR000073">
    <property type="entry name" value="AB_hydrolase_1"/>
</dbReference>
<dbReference type="SUPFAM" id="SSF53474">
    <property type="entry name" value="alpha/beta-Hydrolases"/>
    <property type="match status" value="1"/>
</dbReference>
<evidence type="ECO:0000259" key="8">
    <source>
        <dbReference type="Pfam" id="PF00561"/>
    </source>
</evidence>
<dbReference type="AlphaFoldDB" id="A0A9P1M482"/>
<feature type="transmembrane region" description="Helical" evidence="7">
    <location>
        <begin position="902"/>
        <end position="925"/>
    </location>
</feature>
<evidence type="ECO:0000256" key="3">
    <source>
        <dbReference type="ARBA" id="ARBA00022692"/>
    </source>
</evidence>
<dbReference type="Proteomes" id="UP001152797">
    <property type="component" value="Unassembled WGS sequence"/>
</dbReference>
<evidence type="ECO:0000256" key="7">
    <source>
        <dbReference type="SAM" id="Phobius"/>
    </source>
</evidence>
<dbReference type="PANTHER" id="PTHR42893:SF9">
    <property type="entry name" value="PROTEIN DETOXIFICATION 46, CHLOROPLASTIC"/>
    <property type="match status" value="1"/>
</dbReference>
<keyword evidence="10" id="KW-0378">Hydrolase</keyword>
<protein>
    <submittedName>
        <fullName evidence="10">AB hydrolase-1 domain-containing protein</fullName>
    </submittedName>
</protein>
<accession>A0A9P1M482</accession>